<gene>
    <name evidence="1" type="ORF">UFOPK1495_01774</name>
</gene>
<reference evidence="1" key="1">
    <citation type="submission" date="2020-05" db="EMBL/GenBank/DDBJ databases">
        <authorList>
            <person name="Chiriac C."/>
            <person name="Salcher M."/>
            <person name="Ghai R."/>
            <person name="Kavagutti S V."/>
        </authorList>
    </citation>
    <scope>NUCLEOTIDE SEQUENCE</scope>
</reference>
<name>A0A6J6DSC5_9ZZZZ</name>
<dbReference type="EMBL" id="CAEZSU010000259">
    <property type="protein sequence ID" value="CAB4565805.1"/>
    <property type="molecule type" value="Genomic_DNA"/>
</dbReference>
<accession>A0A6J6DSC5</accession>
<evidence type="ECO:0000313" key="1">
    <source>
        <dbReference type="EMBL" id="CAB4565805.1"/>
    </source>
</evidence>
<organism evidence="1">
    <name type="scientific">freshwater metagenome</name>
    <dbReference type="NCBI Taxonomy" id="449393"/>
    <lineage>
        <taxon>unclassified sequences</taxon>
        <taxon>metagenomes</taxon>
        <taxon>ecological metagenomes</taxon>
    </lineage>
</organism>
<sequence>MTPNTGFGAGTLSNFERMTKQQIELGSRCAFGLGNIPRVADLTEDFGFTNNGGVDTRGNAEEMSGSRIGIVHIEVVGQFFRRSKREFREEGAEIAVGRMKLFGDDIDLGAIAGRQHDGFAYVVVRQHIGQRLRQPSVIDRDSLEQSEWDRAVIQSNDDDRHAWRRSLASAR</sequence>
<dbReference type="AlphaFoldDB" id="A0A6J6DSC5"/>
<proteinExistence type="predicted"/>
<protein>
    <submittedName>
        <fullName evidence="1">Unannotated protein</fullName>
    </submittedName>
</protein>